<evidence type="ECO:0000256" key="9">
    <source>
        <dbReference type="SAM" id="Phobius"/>
    </source>
</evidence>
<evidence type="ECO:0008006" key="14">
    <source>
        <dbReference type="Google" id="ProtNLM"/>
    </source>
</evidence>
<dbReference type="InterPro" id="IPR044726">
    <property type="entry name" value="ABCC_6TM_D2"/>
</dbReference>
<reference evidence="12" key="2">
    <citation type="submission" date="2024-10" db="UniProtKB">
        <authorList>
            <consortium name="EnsemblProtists"/>
        </authorList>
    </citation>
    <scope>IDENTIFICATION</scope>
</reference>
<dbReference type="GeneID" id="17258323"/>
<dbReference type="GO" id="GO:0016020">
    <property type="term" value="C:membrane"/>
    <property type="evidence" value="ECO:0007669"/>
    <property type="project" value="UniProtKB-SubCell"/>
</dbReference>
<name>A0A0D3ILF7_EMIH1</name>
<dbReference type="InterPro" id="IPR003593">
    <property type="entry name" value="AAA+_ATPase"/>
</dbReference>
<evidence type="ECO:0000256" key="8">
    <source>
        <dbReference type="SAM" id="MobiDB-lite"/>
    </source>
</evidence>
<keyword evidence="6 9" id="KW-1133">Transmembrane helix</keyword>
<keyword evidence="5" id="KW-0067">ATP-binding</keyword>
<dbReference type="eggNOG" id="KOG0054">
    <property type="taxonomic scope" value="Eukaryota"/>
</dbReference>
<keyword evidence="4" id="KW-0547">Nucleotide-binding</keyword>
<dbReference type="AlphaFoldDB" id="A0A0D3ILF7"/>
<evidence type="ECO:0000259" key="11">
    <source>
        <dbReference type="PROSITE" id="PS50929"/>
    </source>
</evidence>
<reference evidence="13" key="1">
    <citation type="journal article" date="2013" name="Nature">
        <title>Pan genome of the phytoplankton Emiliania underpins its global distribution.</title>
        <authorList>
            <person name="Read B.A."/>
            <person name="Kegel J."/>
            <person name="Klute M.J."/>
            <person name="Kuo A."/>
            <person name="Lefebvre S.C."/>
            <person name="Maumus F."/>
            <person name="Mayer C."/>
            <person name="Miller J."/>
            <person name="Monier A."/>
            <person name="Salamov A."/>
            <person name="Young J."/>
            <person name="Aguilar M."/>
            <person name="Claverie J.M."/>
            <person name="Frickenhaus S."/>
            <person name="Gonzalez K."/>
            <person name="Herman E.K."/>
            <person name="Lin Y.C."/>
            <person name="Napier J."/>
            <person name="Ogata H."/>
            <person name="Sarno A.F."/>
            <person name="Shmutz J."/>
            <person name="Schroeder D."/>
            <person name="de Vargas C."/>
            <person name="Verret F."/>
            <person name="von Dassow P."/>
            <person name="Valentin K."/>
            <person name="Van de Peer Y."/>
            <person name="Wheeler G."/>
            <person name="Dacks J.B."/>
            <person name="Delwiche C.F."/>
            <person name="Dyhrman S.T."/>
            <person name="Glockner G."/>
            <person name="John U."/>
            <person name="Richards T."/>
            <person name="Worden A.Z."/>
            <person name="Zhang X."/>
            <person name="Grigoriev I.V."/>
            <person name="Allen A.E."/>
            <person name="Bidle K."/>
            <person name="Borodovsky M."/>
            <person name="Bowler C."/>
            <person name="Brownlee C."/>
            <person name="Cock J.M."/>
            <person name="Elias M."/>
            <person name="Gladyshev V.N."/>
            <person name="Groth M."/>
            <person name="Guda C."/>
            <person name="Hadaegh A."/>
            <person name="Iglesias-Rodriguez M.D."/>
            <person name="Jenkins J."/>
            <person name="Jones B.M."/>
            <person name="Lawson T."/>
            <person name="Leese F."/>
            <person name="Lindquist E."/>
            <person name="Lobanov A."/>
            <person name="Lomsadze A."/>
            <person name="Malik S.B."/>
            <person name="Marsh M.E."/>
            <person name="Mackinder L."/>
            <person name="Mock T."/>
            <person name="Mueller-Roeber B."/>
            <person name="Pagarete A."/>
            <person name="Parker M."/>
            <person name="Probert I."/>
            <person name="Quesneville H."/>
            <person name="Raines C."/>
            <person name="Rensing S.A."/>
            <person name="Riano-Pachon D.M."/>
            <person name="Richier S."/>
            <person name="Rokitta S."/>
            <person name="Shiraiwa Y."/>
            <person name="Soanes D.M."/>
            <person name="van der Giezen M."/>
            <person name="Wahlund T.M."/>
            <person name="Williams B."/>
            <person name="Wilson W."/>
            <person name="Wolfe G."/>
            <person name="Wurch L.L."/>
        </authorList>
    </citation>
    <scope>NUCLEOTIDE SEQUENCE</scope>
</reference>
<dbReference type="InterPro" id="IPR017871">
    <property type="entry name" value="ABC_transporter-like_CS"/>
</dbReference>
<evidence type="ECO:0000256" key="1">
    <source>
        <dbReference type="ARBA" id="ARBA00004141"/>
    </source>
</evidence>
<feature type="region of interest" description="Disordered" evidence="8">
    <location>
        <begin position="190"/>
        <end position="262"/>
    </location>
</feature>
<proteinExistence type="predicted"/>
<dbReference type="CDD" id="cd03250">
    <property type="entry name" value="ABCC_MRP_domain1"/>
    <property type="match status" value="1"/>
</dbReference>
<dbReference type="RefSeq" id="XP_005764521.1">
    <property type="nucleotide sequence ID" value="XM_005764464.1"/>
</dbReference>
<evidence type="ECO:0000256" key="6">
    <source>
        <dbReference type="ARBA" id="ARBA00022989"/>
    </source>
</evidence>
<dbReference type="PROSITE" id="PS50893">
    <property type="entry name" value="ABC_TRANSPORTER_2"/>
    <property type="match status" value="2"/>
</dbReference>
<keyword evidence="3 9" id="KW-0812">Transmembrane</keyword>
<dbReference type="CDD" id="cd18580">
    <property type="entry name" value="ABC_6TM_ABCC_D2"/>
    <property type="match status" value="1"/>
</dbReference>
<keyword evidence="13" id="KW-1185">Reference proteome</keyword>
<dbReference type="SUPFAM" id="SSF90123">
    <property type="entry name" value="ABC transporter transmembrane region"/>
    <property type="match status" value="1"/>
</dbReference>
<evidence type="ECO:0000256" key="2">
    <source>
        <dbReference type="ARBA" id="ARBA00022448"/>
    </source>
</evidence>
<dbReference type="OMA" id="THATHRM"/>
<dbReference type="PaxDb" id="2903-EOD12092"/>
<dbReference type="Gene3D" id="1.20.1560.10">
    <property type="entry name" value="ABC transporter type 1, transmembrane domain"/>
    <property type="match status" value="1"/>
</dbReference>
<dbReference type="InterPro" id="IPR011527">
    <property type="entry name" value="ABC1_TM_dom"/>
</dbReference>
<evidence type="ECO:0000256" key="7">
    <source>
        <dbReference type="ARBA" id="ARBA00023136"/>
    </source>
</evidence>
<keyword evidence="2" id="KW-0813">Transport</keyword>
<dbReference type="STRING" id="2903.R1BQW9"/>
<feature type="domain" description="ABC transporter" evidence="10">
    <location>
        <begin position="1"/>
        <end position="210"/>
    </location>
</feature>
<dbReference type="PROSITE" id="PS50929">
    <property type="entry name" value="ABC_TM1F"/>
    <property type="match status" value="1"/>
</dbReference>
<comment type="subcellular location">
    <subcellularLocation>
        <location evidence="1">Membrane</location>
        <topology evidence="1">Multi-pass membrane protein</topology>
    </subcellularLocation>
</comment>
<dbReference type="InterPro" id="IPR036640">
    <property type="entry name" value="ABC1_TM_sf"/>
</dbReference>
<dbReference type="HOGENOM" id="CLU_000604_27_9_1"/>
<feature type="transmembrane region" description="Helical" evidence="9">
    <location>
        <begin position="506"/>
        <end position="526"/>
    </location>
</feature>
<evidence type="ECO:0000313" key="12">
    <source>
        <dbReference type="EnsemblProtists" id="EOD12092"/>
    </source>
</evidence>
<dbReference type="SUPFAM" id="SSF52540">
    <property type="entry name" value="P-loop containing nucleoside triphosphate hydrolases"/>
    <property type="match status" value="2"/>
</dbReference>
<sequence>LRDITLSVGKGELHLLCGPIGCGKSSVLLLLLGEMRRTGGRMSLSADESGVGYVPQAAWIVNASFRDNILMGRPLDESWYEEVIRCCALLPDQLRIGADSLIGERGVTVSGGQRARISLARAVYGRPRVLLLDDPLSAVDAHVARTLVDECLCGVVRSSGAAVLLATHQVQLANALADVVHVMEEGAVTASGRPADLSERGLLPAEGGGEGGGEAEPQRAVSGAAAGESSGRPDASVAGPEASRAEAKGPLQLGEPSKAELGHGSRRAAVRFYWEAMGGAARVVPVLGLVLGLATCRALADWSLGEWIRKGSEASGAVLYGALIGATVVLGLAQGVAIVDRIIGASTSIHASVLSRVLRAPKSWFDATPQGLVLAIFSKDQDAIDDLLPATMLALLKCCIIVATALALGVVAVPVILVVLPIVGLLFRWLTNYFQVTASQLKRLDKASSGPVISRFAETYAGLASVRAMRLQERLGAQLIDQLARNHAAHFLWTAAGRWLAVRLDWVATGIVVCVGAGVVLEVPLMTPSPTLAGLALVYILQITSLFQWGFRMWAEVQNHFVSVERALSYTQVPQEAPAELEGDAELSAASWPQRGAISFRAVEMRYRPGMPLVLRGLSCEIEPGLKSALVGRTGAGKSSILNALFRLVEIEAGGAVCIDGVDVSRVGLDCLRRSMVAIQQDAVLFAGTLRSNLDPLEQQSDARLLEALRKVDFERALGARIELGSSVSDGGSNLSSGSRQLLMLARAMLSSARILVMDEATASCDFDTDAAMQAVVRSHFCGATILTVAHRLDTILDYDRVFVMSSGALAESGSPAELMERPDSSFAQLVAQAGRGSVARFTELSTRRRPHTAPPRG</sequence>
<feature type="transmembrane region" description="Helical" evidence="9">
    <location>
        <begin position="532"/>
        <end position="551"/>
    </location>
</feature>
<accession>A0A0D3ILF7</accession>
<feature type="transmembrane region" description="Helical" evidence="9">
    <location>
        <begin position="394"/>
        <end position="427"/>
    </location>
</feature>
<evidence type="ECO:0000256" key="3">
    <source>
        <dbReference type="ARBA" id="ARBA00022692"/>
    </source>
</evidence>
<dbReference type="GO" id="GO:0140359">
    <property type="term" value="F:ABC-type transporter activity"/>
    <property type="evidence" value="ECO:0007669"/>
    <property type="project" value="InterPro"/>
</dbReference>
<dbReference type="GO" id="GO:0016887">
    <property type="term" value="F:ATP hydrolysis activity"/>
    <property type="evidence" value="ECO:0007669"/>
    <property type="project" value="InterPro"/>
</dbReference>
<dbReference type="PANTHER" id="PTHR24223">
    <property type="entry name" value="ATP-BINDING CASSETTE SUB-FAMILY C"/>
    <property type="match status" value="1"/>
</dbReference>
<organism evidence="12 13">
    <name type="scientific">Emiliania huxleyi (strain CCMP1516)</name>
    <dbReference type="NCBI Taxonomy" id="280463"/>
    <lineage>
        <taxon>Eukaryota</taxon>
        <taxon>Haptista</taxon>
        <taxon>Haptophyta</taxon>
        <taxon>Prymnesiophyceae</taxon>
        <taxon>Isochrysidales</taxon>
        <taxon>Noelaerhabdaceae</taxon>
        <taxon>Emiliania</taxon>
    </lineage>
</organism>
<dbReference type="EnsemblProtists" id="EOD12092">
    <property type="protein sequence ID" value="EOD12092"/>
    <property type="gene ID" value="EMIHUDRAFT_67186"/>
</dbReference>
<dbReference type="InterPro" id="IPR027417">
    <property type="entry name" value="P-loop_NTPase"/>
</dbReference>
<dbReference type="CDD" id="cd03244">
    <property type="entry name" value="ABCC_MRP_domain2"/>
    <property type="match status" value="1"/>
</dbReference>
<protein>
    <recommendedName>
        <fullName evidence="14">ABC transporter</fullName>
    </recommendedName>
</protein>
<dbReference type="KEGG" id="ehx:EMIHUDRAFT_67186"/>
<feature type="transmembrane region" description="Helical" evidence="9">
    <location>
        <begin position="317"/>
        <end position="339"/>
    </location>
</feature>
<evidence type="ECO:0000256" key="4">
    <source>
        <dbReference type="ARBA" id="ARBA00022741"/>
    </source>
</evidence>
<evidence type="ECO:0000256" key="5">
    <source>
        <dbReference type="ARBA" id="ARBA00022840"/>
    </source>
</evidence>
<dbReference type="InterPro" id="IPR050173">
    <property type="entry name" value="ABC_transporter_C-like"/>
</dbReference>
<evidence type="ECO:0000259" key="10">
    <source>
        <dbReference type="PROSITE" id="PS50893"/>
    </source>
</evidence>
<keyword evidence="7 9" id="KW-0472">Membrane</keyword>
<dbReference type="SMART" id="SM00382">
    <property type="entry name" value="AAA"/>
    <property type="match status" value="2"/>
</dbReference>
<dbReference type="InterPro" id="IPR003439">
    <property type="entry name" value="ABC_transporter-like_ATP-bd"/>
</dbReference>
<dbReference type="Proteomes" id="UP000013827">
    <property type="component" value="Unassembled WGS sequence"/>
</dbReference>
<feature type="domain" description="ABC transporter" evidence="10">
    <location>
        <begin position="600"/>
        <end position="832"/>
    </location>
</feature>
<dbReference type="Pfam" id="PF00664">
    <property type="entry name" value="ABC_membrane"/>
    <property type="match status" value="1"/>
</dbReference>
<dbReference type="PROSITE" id="PS00211">
    <property type="entry name" value="ABC_TRANSPORTER_1"/>
    <property type="match status" value="1"/>
</dbReference>
<dbReference type="GO" id="GO:0005524">
    <property type="term" value="F:ATP binding"/>
    <property type="evidence" value="ECO:0007669"/>
    <property type="project" value="UniProtKB-KW"/>
</dbReference>
<dbReference type="FunFam" id="3.40.50.300:FF:000838">
    <property type="entry name" value="ABC multidrug transporter (Eurofung)"/>
    <property type="match status" value="1"/>
</dbReference>
<evidence type="ECO:0000313" key="13">
    <source>
        <dbReference type="Proteomes" id="UP000013827"/>
    </source>
</evidence>
<dbReference type="Gene3D" id="3.40.50.300">
    <property type="entry name" value="P-loop containing nucleotide triphosphate hydrolases"/>
    <property type="match status" value="2"/>
</dbReference>
<dbReference type="Pfam" id="PF00005">
    <property type="entry name" value="ABC_tran"/>
    <property type="match status" value="2"/>
</dbReference>
<feature type="domain" description="ABC transmembrane type-1" evidence="11">
    <location>
        <begin position="286"/>
        <end position="559"/>
    </location>
</feature>